<name>A0ABD2MY47_9CUCU</name>
<evidence type="ECO:0000313" key="5">
    <source>
        <dbReference type="EMBL" id="KAL3271299.1"/>
    </source>
</evidence>
<keyword evidence="3" id="KW-0539">Nucleus</keyword>
<dbReference type="Pfam" id="PF12333">
    <property type="entry name" value="Ipi1_N"/>
    <property type="match status" value="1"/>
</dbReference>
<evidence type="ECO:0000256" key="1">
    <source>
        <dbReference type="ARBA" id="ARBA00004123"/>
    </source>
</evidence>
<sequence>MGKNHRHKKRLKAETSKTQLKSATKFLPKGQNVTNTEFKLKPIVLISQLAFRTSGDGQQIVDLKDILSRLKHYNENMKIKACEDLEFLIKNKKEALLGGNISLVIQNLAEFIQVRMPKARKAGLSVINTILCNFPIPQIDPYFHYFSVNLRCAMTHIDRNVQEDSILFLDSFLTNVPSLAAKHSSQILPDFLTLISKLRNDAEFKRTVTVNLKSKFTSVGWRIVVFSRLYVFLEAVVSDKISNEMEIDVDQNVVTNHAENFVGKALLKSWDVLFSPKINVSEVPTHGFGVENSTKKQFSLLVPLLLETWLEGAPVKPPSKEVTYMTEETSMLLNCVIKVFHLLWSYFQSVEKNIMGSTMPADGEKLIKHLVLNLPYCLINRPKQQEKPNKFLSMFITTDVKCMQENLLICYLYFILHNQNPSKTKQREIENIVTVINGCLLRDYANTSIDITYLMMILKHLLVDKSKLWSRNGVPVYHILVNTITMYQNGNLKWATKSVLLKLLASVNYEPLIVNQCYESWLESLPKLLIEKSISEDVIDSMFDMSRKNKTAFNKGYFNDLPLILENLSNLKVTGSVDPERAKQKIIDMLYYVPLHNHFQVLFRTVLKESPYLDRIEYVFELRKEFHRG</sequence>
<organism evidence="5 6">
    <name type="scientific">Cryptolaemus montrouzieri</name>
    <dbReference type="NCBI Taxonomy" id="559131"/>
    <lineage>
        <taxon>Eukaryota</taxon>
        <taxon>Metazoa</taxon>
        <taxon>Ecdysozoa</taxon>
        <taxon>Arthropoda</taxon>
        <taxon>Hexapoda</taxon>
        <taxon>Insecta</taxon>
        <taxon>Pterygota</taxon>
        <taxon>Neoptera</taxon>
        <taxon>Endopterygota</taxon>
        <taxon>Coleoptera</taxon>
        <taxon>Polyphaga</taxon>
        <taxon>Cucujiformia</taxon>
        <taxon>Coccinelloidea</taxon>
        <taxon>Coccinellidae</taxon>
        <taxon>Scymninae</taxon>
        <taxon>Scymnini</taxon>
        <taxon>Cryptolaemus</taxon>
    </lineage>
</organism>
<dbReference type="InterPro" id="IPR024679">
    <property type="entry name" value="Ipi1_N"/>
</dbReference>
<evidence type="ECO:0000313" key="6">
    <source>
        <dbReference type="Proteomes" id="UP001516400"/>
    </source>
</evidence>
<gene>
    <name evidence="5" type="ORF">HHI36_021788</name>
</gene>
<dbReference type="Proteomes" id="UP001516400">
    <property type="component" value="Unassembled WGS sequence"/>
</dbReference>
<dbReference type="AlphaFoldDB" id="A0ABD2MY47"/>
<comment type="subcellular location">
    <subcellularLocation>
        <location evidence="1">Nucleus</location>
    </subcellularLocation>
</comment>
<dbReference type="EMBL" id="JABFTP020000042">
    <property type="protein sequence ID" value="KAL3271299.1"/>
    <property type="molecule type" value="Genomic_DNA"/>
</dbReference>
<comment type="similarity">
    <text evidence="2">Belongs to the IPI1/TEX10 family.</text>
</comment>
<protein>
    <recommendedName>
        <fullName evidence="4">Pre-rRNA-processing protein Ipi1 N-terminal domain-containing protein</fullName>
    </recommendedName>
</protein>
<keyword evidence="6" id="KW-1185">Reference proteome</keyword>
<comment type="caution">
    <text evidence="5">The sequence shown here is derived from an EMBL/GenBank/DDBJ whole genome shotgun (WGS) entry which is preliminary data.</text>
</comment>
<feature type="domain" description="Pre-rRNA-processing protein Ipi1 N-terminal" evidence="4">
    <location>
        <begin position="138"/>
        <end position="233"/>
    </location>
</feature>
<dbReference type="InterPro" id="IPR016024">
    <property type="entry name" value="ARM-type_fold"/>
</dbReference>
<evidence type="ECO:0000256" key="3">
    <source>
        <dbReference type="ARBA" id="ARBA00023242"/>
    </source>
</evidence>
<evidence type="ECO:0000256" key="2">
    <source>
        <dbReference type="ARBA" id="ARBA00006427"/>
    </source>
</evidence>
<reference evidence="5 6" key="1">
    <citation type="journal article" date="2021" name="BMC Biol.">
        <title>Horizontally acquired antibacterial genes associated with adaptive radiation of ladybird beetles.</title>
        <authorList>
            <person name="Li H.S."/>
            <person name="Tang X.F."/>
            <person name="Huang Y.H."/>
            <person name="Xu Z.Y."/>
            <person name="Chen M.L."/>
            <person name="Du X.Y."/>
            <person name="Qiu B.Y."/>
            <person name="Chen P.T."/>
            <person name="Zhang W."/>
            <person name="Slipinski A."/>
            <person name="Escalona H.E."/>
            <person name="Waterhouse R.M."/>
            <person name="Zwick A."/>
            <person name="Pang H."/>
        </authorList>
    </citation>
    <scope>NUCLEOTIDE SEQUENCE [LARGE SCALE GENOMIC DNA]</scope>
    <source>
        <strain evidence="5">SYSU2018</strain>
    </source>
</reference>
<dbReference type="GO" id="GO:0005634">
    <property type="term" value="C:nucleus"/>
    <property type="evidence" value="ECO:0007669"/>
    <property type="project" value="UniProtKB-SubCell"/>
</dbReference>
<evidence type="ECO:0000259" key="4">
    <source>
        <dbReference type="Pfam" id="PF12333"/>
    </source>
</evidence>
<dbReference type="PANTHER" id="PTHR16056">
    <property type="entry name" value="REGULATOR OF MICROTUBULE DYNAMICS PROTEIN"/>
    <property type="match status" value="1"/>
</dbReference>
<accession>A0ABD2MY47</accession>
<dbReference type="SUPFAM" id="SSF48371">
    <property type="entry name" value="ARM repeat"/>
    <property type="match status" value="1"/>
</dbReference>
<dbReference type="PANTHER" id="PTHR16056:SF2">
    <property type="entry name" value="TESTIS-EXPRESSED PROTEIN 10"/>
    <property type="match status" value="1"/>
</dbReference>
<proteinExistence type="inferred from homology"/>